<organism evidence="1">
    <name type="scientific">Haemonchus placei</name>
    <name type="common">Barber's pole worm</name>
    <dbReference type="NCBI Taxonomy" id="6290"/>
    <lineage>
        <taxon>Eukaryota</taxon>
        <taxon>Metazoa</taxon>
        <taxon>Ecdysozoa</taxon>
        <taxon>Nematoda</taxon>
        <taxon>Chromadorea</taxon>
        <taxon>Rhabditida</taxon>
        <taxon>Rhabditina</taxon>
        <taxon>Rhabditomorpha</taxon>
        <taxon>Strongyloidea</taxon>
        <taxon>Trichostrongylidae</taxon>
        <taxon>Haemonchus</taxon>
    </lineage>
</organism>
<dbReference type="AlphaFoldDB" id="A0A0N4X3A5"/>
<protein>
    <submittedName>
        <fullName evidence="1">Secreted protein</fullName>
    </submittedName>
</protein>
<evidence type="ECO:0000313" key="1">
    <source>
        <dbReference type="WBParaSite" id="HPLM_0001884701-mRNA-1"/>
    </source>
</evidence>
<accession>A0A0N4X3A5</accession>
<proteinExistence type="predicted"/>
<sequence length="179" mass="20749">LSGRRSFGAALRSHFANGAHGLQLPPIQRNLCVYQLVQIVLFFWITDTGKICSLRTFVDFRLFVCRFKSCMSSIYPAFIGEIFLISYRVITCFITDEALLREVGHWKLNKTYILLRTVVSVMLELETEVFLAKSCSTVRFINIRSPSIFAILEISHHNVPPYSNFDRNILHLEFFMNFL</sequence>
<name>A0A0N4X3A5_HAEPC</name>
<reference evidence="1" key="1">
    <citation type="submission" date="2017-02" db="UniProtKB">
        <authorList>
            <consortium name="WormBaseParasite"/>
        </authorList>
    </citation>
    <scope>IDENTIFICATION</scope>
</reference>
<dbReference type="WBParaSite" id="HPLM_0001884701-mRNA-1">
    <property type="protein sequence ID" value="HPLM_0001884701-mRNA-1"/>
    <property type="gene ID" value="HPLM_0001884701"/>
</dbReference>